<dbReference type="OrthoDB" id="2454482at2"/>
<sequence>MSRKYSDYFQETILTIPENFINVKTGETEAVTSKIHEQIAYHSKNNTLSHFIFSALHNYLHHSKTVQVNVASDHAILEELSNLKRLLLQNGYDASKSSNECTIMSRKKQDHTTVGLKEIDDLLEAFGG</sequence>
<name>A0A0P6W0I2_9BACI</name>
<reference evidence="1 2" key="1">
    <citation type="submission" date="2015-08" db="EMBL/GenBank/DDBJ databases">
        <title>Draft Genome Sequence of Bacillus vietnamensis UCD-SED5.</title>
        <authorList>
            <person name="Lee R.D."/>
            <person name="Jospin G."/>
            <person name="Lang J.M."/>
            <person name="Coil D.A."/>
            <person name="Eisen J.A."/>
        </authorList>
    </citation>
    <scope>NUCLEOTIDE SEQUENCE [LARGE SCALE GENOMIC DNA]</scope>
    <source>
        <strain evidence="1 2">UCD-SED5</strain>
    </source>
</reference>
<protein>
    <submittedName>
        <fullName evidence="1">Uncharacterized protein</fullName>
    </submittedName>
</protein>
<dbReference type="PATRIC" id="fig|218284.4.peg.1180"/>
<accession>A0A0P6W0I2</accession>
<evidence type="ECO:0000313" key="1">
    <source>
        <dbReference type="EMBL" id="KPL58823.1"/>
    </source>
</evidence>
<dbReference type="EMBL" id="LIXZ01000012">
    <property type="protein sequence ID" value="KPL58823.1"/>
    <property type="molecule type" value="Genomic_DNA"/>
</dbReference>
<gene>
    <name evidence="1" type="ORF">AM506_14985</name>
</gene>
<dbReference type="AlphaFoldDB" id="A0A0P6W0I2"/>
<proteinExistence type="predicted"/>
<comment type="caution">
    <text evidence="1">The sequence shown here is derived from an EMBL/GenBank/DDBJ whole genome shotgun (WGS) entry which is preliminary data.</text>
</comment>
<evidence type="ECO:0000313" key="2">
    <source>
        <dbReference type="Proteomes" id="UP000050398"/>
    </source>
</evidence>
<organism evidence="1 2">
    <name type="scientific">Rossellomorea vietnamensis</name>
    <dbReference type="NCBI Taxonomy" id="218284"/>
    <lineage>
        <taxon>Bacteria</taxon>
        <taxon>Bacillati</taxon>
        <taxon>Bacillota</taxon>
        <taxon>Bacilli</taxon>
        <taxon>Bacillales</taxon>
        <taxon>Bacillaceae</taxon>
        <taxon>Rossellomorea</taxon>
    </lineage>
</organism>
<dbReference type="Proteomes" id="UP000050398">
    <property type="component" value="Unassembled WGS sequence"/>
</dbReference>
<dbReference type="RefSeq" id="WP_060673300.1">
    <property type="nucleotide sequence ID" value="NZ_LIXZ01000012.1"/>
</dbReference>